<evidence type="ECO:0000256" key="1">
    <source>
        <dbReference type="SAM" id="MobiDB-lite"/>
    </source>
</evidence>
<evidence type="ECO:0000259" key="2">
    <source>
        <dbReference type="Pfam" id="PF07603"/>
    </source>
</evidence>
<protein>
    <submittedName>
        <fullName evidence="3">DUF1566 domain-containing protein</fullName>
    </submittedName>
</protein>
<reference evidence="4" key="1">
    <citation type="submission" date="2020-02" db="EMBL/GenBank/DDBJ databases">
        <title>Genomic and physiological characterization of two novel Nitrospinaceae genera.</title>
        <authorList>
            <person name="Mueller A.J."/>
            <person name="Jung M.-Y."/>
            <person name="Strachan C.R."/>
            <person name="Herbold C.W."/>
            <person name="Kirkegaard R.H."/>
            <person name="Daims H."/>
        </authorList>
    </citation>
    <scope>NUCLEOTIDE SEQUENCE [LARGE SCALE GENOMIC DNA]</scope>
</reference>
<feature type="domain" description="Lcl C-terminal" evidence="2">
    <location>
        <begin position="57"/>
        <end position="183"/>
    </location>
</feature>
<name>A0A7T0C4G6_9BACT</name>
<sequence length="187" mass="21212">MLNFQTERSPLIDSSAIFCKRLVLILALTLLTTLPATLWAVPVQSEDKRFTDHQDGSITDTQTGLMWFKNDSYLQIGHWLSWLESIMYIKQMNDTSFAGYSDWRMPTVEELKTLYEPEKVNSQQAGTEMIMYFDPIFGKNGSGSLWSSTSNGAYNAFGVVFNTGKAFSSNRSNKARKGVRPVRNQIQ</sequence>
<evidence type="ECO:0000313" key="3">
    <source>
        <dbReference type="EMBL" id="QPJ66351.1"/>
    </source>
</evidence>
<feature type="region of interest" description="Disordered" evidence="1">
    <location>
        <begin position="168"/>
        <end position="187"/>
    </location>
</feature>
<dbReference type="AlphaFoldDB" id="A0A7T0C4G6"/>
<dbReference type="Proteomes" id="UP000594464">
    <property type="component" value="Chromosome"/>
</dbReference>
<accession>A0A7T0C4G6</accession>
<dbReference type="Pfam" id="PF07603">
    <property type="entry name" value="Lcl_C"/>
    <property type="match status" value="1"/>
</dbReference>
<dbReference type="KEGG" id="nva:G3M78_13480"/>
<proteinExistence type="predicted"/>
<organism evidence="3 4">
    <name type="scientific">Candidatus Nitrohelix vancouverensis</name>
    <dbReference type="NCBI Taxonomy" id="2705534"/>
    <lineage>
        <taxon>Bacteria</taxon>
        <taxon>Pseudomonadati</taxon>
        <taxon>Nitrospinota/Tectimicrobiota group</taxon>
        <taxon>Nitrospinota</taxon>
        <taxon>Nitrospinia</taxon>
        <taxon>Nitrospinales</taxon>
        <taxon>Nitrospinaceae</taxon>
        <taxon>Candidatus Nitrohelix</taxon>
    </lineage>
</organism>
<evidence type="ECO:0000313" key="4">
    <source>
        <dbReference type="Proteomes" id="UP000594464"/>
    </source>
</evidence>
<dbReference type="InterPro" id="IPR011460">
    <property type="entry name" value="Lcl_C"/>
</dbReference>
<gene>
    <name evidence="3" type="ORF">G3M78_13480</name>
</gene>
<dbReference type="EMBL" id="CP048620">
    <property type="protein sequence ID" value="QPJ66351.1"/>
    <property type="molecule type" value="Genomic_DNA"/>
</dbReference>